<name>A0AA49JT53_9BACT</name>
<reference evidence="1" key="1">
    <citation type="submission" date="2023-07" db="EMBL/GenBank/DDBJ databases">
        <authorList>
            <person name="Haufschild T."/>
            <person name="Kallscheuer N."/>
            <person name="Hammer J."/>
            <person name="Kohn T."/>
            <person name="Kabuu M."/>
            <person name="Jogler M."/>
            <person name="Wohfarth N."/>
            <person name="Heuer A."/>
            <person name="Rohde M."/>
            <person name="van Teeseling M.C.F."/>
            <person name="Jogler C."/>
        </authorList>
    </citation>
    <scope>NUCLEOTIDE SEQUENCE</scope>
    <source>
        <strain evidence="1">Strain 138</strain>
        <strain evidence="2">Strain 318</strain>
    </source>
</reference>
<proteinExistence type="predicted"/>
<evidence type="ECO:0000313" key="1">
    <source>
        <dbReference type="EMBL" id="WKW11178.1"/>
    </source>
</evidence>
<dbReference type="AlphaFoldDB" id="A0AA49JT53"/>
<dbReference type="EMBL" id="CP130613">
    <property type="protein sequence ID" value="WKW14088.1"/>
    <property type="molecule type" value="Genomic_DNA"/>
</dbReference>
<accession>A0AA49JYS6</accession>
<evidence type="ECO:0000313" key="2">
    <source>
        <dbReference type="EMBL" id="WKW14088.1"/>
    </source>
</evidence>
<accession>A0AA49JT53</accession>
<dbReference type="EMBL" id="CP130612">
    <property type="protein sequence ID" value="WKW11178.1"/>
    <property type="molecule type" value="Genomic_DNA"/>
</dbReference>
<dbReference type="Proteomes" id="UP001229955">
    <property type="component" value="Chromosome"/>
</dbReference>
<organism evidence="1">
    <name type="scientific">Pseudogemmatithrix spongiicola</name>
    <dbReference type="NCBI Taxonomy" id="3062599"/>
    <lineage>
        <taxon>Bacteria</taxon>
        <taxon>Pseudomonadati</taxon>
        <taxon>Gemmatimonadota</taxon>
        <taxon>Gemmatimonadia</taxon>
        <taxon>Gemmatimonadales</taxon>
        <taxon>Gemmatimonadaceae</taxon>
        <taxon>Pseudogemmatithrix</taxon>
    </lineage>
</organism>
<gene>
    <name evidence="1" type="ORF">Strain138_000413</name>
    <name evidence="2" type="ORF">Strain318_000413</name>
</gene>
<sequence>MTPEYPLPEFTRSLRALAVASAPGSDHDVVFQPLLEARRAAHRATALEQQLAAFDAGRLDRGWRGAIATLAERRYRKSLPDRRALAAELELLAQPVWKALESMKAAAEHTRLARADDKHAAWERWVAEVQLVFRAADAWWEQSLPVLADPRGRKGAFWRRVLRQDQ</sequence>
<evidence type="ECO:0000313" key="3">
    <source>
        <dbReference type="Proteomes" id="UP001229955"/>
    </source>
</evidence>
<dbReference type="RefSeq" id="WP_367886880.1">
    <property type="nucleotide sequence ID" value="NZ_CP130612.1"/>
</dbReference>
<keyword evidence="3" id="KW-1185">Reference proteome</keyword>
<protein>
    <submittedName>
        <fullName evidence="1">Uncharacterized protein</fullName>
    </submittedName>
</protein>
<dbReference type="KEGG" id="pspc:Strain318_000413"/>